<comment type="caution">
    <text evidence="1">The sequence shown here is derived from an EMBL/GenBank/DDBJ whole genome shotgun (WGS) entry which is preliminary data.</text>
</comment>
<reference evidence="1 2" key="1">
    <citation type="submission" date="2021-06" db="EMBL/GenBank/DDBJ databases">
        <title>Caerostris extrusa draft genome.</title>
        <authorList>
            <person name="Kono N."/>
            <person name="Arakawa K."/>
        </authorList>
    </citation>
    <scope>NUCLEOTIDE SEQUENCE [LARGE SCALE GENOMIC DNA]</scope>
</reference>
<dbReference type="EMBL" id="BPLR01015102">
    <property type="protein sequence ID" value="GIY73570.1"/>
    <property type="molecule type" value="Genomic_DNA"/>
</dbReference>
<organism evidence="1 2">
    <name type="scientific">Caerostris extrusa</name>
    <name type="common">Bark spider</name>
    <name type="synonym">Caerostris bankana</name>
    <dbReference type="NCBI Taxonomy" id="172846"/>
    <lineage>
        <taxon>Eukaryota</taxon>
        <taxon>Metazoa</taxon>
        <taxon>Ecdysozoa</taxon>
        <taxon>Arthropoda</taxon>
        <taxon>Chelicerata</taxon>
        <taxon>Arachnida</taxon>
        <taxon>Araneae</taxon>
        <taxon>Araneomorphae</taxon>
        <taxon>Entelegynae</taxon>
        <taxon>Araneoidea</taxon>
        <taxon>Araneidae</taxon>
        <taxon>Caerostris</taxon>
    </lineage>
</organism>
<proteinExistence type="predicted"/>
<evidence type="ECO:0000313" key="2">
    <source>
        <dbReference type="Proteomes" id="UP001054945"/>
    </source>
</evidence>
<protein>
    <submittedName>
        <fullName evidence="1">Zinc finger X-linked protein ZXDB</fullName>
    </submittedName>
</protein>
<name>A0AAV4VT66_CAEEX</name>
<accession>A0AAV4VT66</accession>
<gene>
    <name evidence="1" type="primary">ZXDB</name>
    <name evidence="1" type="ORF">CEXT_62631</name>
</gene>
<keyword evidence="2" id="KW-1185">Reference proteome</keyword>
<evidence type="ECO:0000313" key="1">
    <source>
        <dbReference type="EMBL" id="GIY73570.1"/>
    </source>
</evidence>
<dbReference type="AlphaFoldDB" id="A0AAV4VT66"/>
<dbReference type="Proteomes" id="UP001054945">
    <property type="component" value="Unassembled WGS sequence"/>
</dbReference>
<sequence length="128" mass="14642">MSEKGNFAHNKYGCDDGETLDDTSLVKVVDHDYPNNTEVIICDSTTENVDYINSIQDGFQQSELLCDFVCDTGLQSDELPLENSPMEVESIQDSDNHIKFQILLDQILHVKLNLFQLLKVWYLVLTNR</sequence>